<protein>
    <submittedName>
        <fullName evidence="2">Uncharacterized protein</fullName>
    </submittedName>
</protein>
<gene>
    <name evidence="2" type="ORF">CLV35_2675</name>
</gene>
<keyword evidence="3" id="KW-1185">Reference proteome</keyword>
<proteinExistence type="predicted"/>
<sequence>MAAAGNAAAMTVPDPVRPAASPVFPGTAEPSGEHDPERAEEYAESVGVDPSPDQVEHYQELTGDGPDDGDPSAPPR</sequence>
<name>A0A420XM21_9ACTN</name>
<reference evidence="2 3" key="1">
    <citation type="submission" date="2018-10" db="EMBL/GenBank/DDBJ databases">
        <title>Genomic Encyclopedia of Archaeal and Bacterial Type Strains, Phase II (KMG-II): from individual species to whole genera.</title>
        <authorList>
            <person name="Goeker M."/>
        </authorList>
    </citation>
    <scope>NUCLEOTIDE SEQUENCE [LARGE SCALE GENOMIC DNA]</scope>
    <source>
        <strain evidence="2 3">RP-AC37</strain>
    </source>
</reference>
<feature type="compositionally biased region" description="Basic and acidic residues" evidence="1">
    <location>
        <begin position="31"/>
        <end position="41"/>
    </location>
</feature>
<organism evidence="2 3">
    <name type="scientific">Motilibacter peucedani</name>
    <dbReference type="NCBI Taxonomy" id="598650"/>
    <lineage>
        <taxon>Bacteria</taxon>
        <taxon>Bacillati</taxon>
        <taxon>Actinomycetota</taxon>
        <taxon>Actinomycetes</taxon>
        <taxon>Motilibacterales</taxon>
        <taxon>Motilibacteraceae</taxon>
        <taxon>Motilibacter</taxon>
    </lineage>
</organism>
<dbReference type="AlphaFoldDB" id="A0A420XM21"/>
<accession>A0A420XM21</accession>
<evidence type="ECO:0000313" key="2">
    <source>
        <dbReference type="EMBL" id="RKS72431.1"/>
    </source>
</evidence>
<dbReference type="EMBL" id="RBWV01000013">
    <property type="protein sequence ID" value="RKS72431.1"/>
    <property type="molecule type" value="Genomic_DNA"/>
</dbReference>
<comment type="caution">
    <text evidence="2">The sequence shown here is derived from an EMBL/GenBank/DDBJ whole genome shotgun (WGS) entry which is preliminary data.</text>
</comment>
<evidence type="ECO:0000256" key="1">
    <source>
        <dbReference type="SAM" id="MobiDB-lite"/>
    </source>
</evidence>
<dbReference type="Proteomes" id="UP000281955">
    <property type="component" value="Unassembled WGS sequence"/>
</dbReference>
<evidence type="ECO:0000313" key="3">
    <source>
        <dbReference type="Proteomes" id="UP000281955"/>
    </source>
</evidence>
<dbReference type="InParanoid" id="A0A420XM21"/>
<feature type="region of interest" description="Disordered" evidence="1">
    <location>
        <begin position="1"/>
        <end position="76"/>
    </location>
</feature>